<protein>
    <submittedName>
        <fullName evidence="1">Uncharacterized protein</fullName>
    </submittedName>
</protein>
<accession>A0A8E2JK39</accession>
<keyword evidence="2" id="KW-1185">Reference proteome</keyword>
<dbReference type="EMBL" id="KV744827">
    <property type="protein sequence ID" value="OCK84934.1"/>
    <property type="molecule type" value="Genomic_DNA"/>
</dbReference>
<evidence type="ECO:0000313" key="1">
    <source>
        <dbReference type="EMBL" id="OCK84934.1"/>
    </source>
</evidence>
<reference evidence="1 2" key="1">
    <citation type="journal article" date="2016" name="Nat. Commun.">
        <title>Ectomycorrhizal ecology is imprinted in the genome of the dominant symbiotic fungus Cenococcum geophilum.</title>
        <authorList>
            <consortium name="DOE Joint Genome Institute"/>
            <person name="Peter M."/>
            <person name="Kohler A."/>
            <person name="Ohm R.A."/>
            <person name="Kuo A."/>
            <person name="Krutzmann J."/>
            <person name="Morin E."/>
            <person name="Arend M."/>
            <person name="Barry K.W."/>
            <person name="Binder M."/>
            <person name="Choi C."/>
            <person name="Clum A."/>
            <person name="Copeland A."/>
            <person name="Grisel N."/>
            <person name="Haridas S."/>
            <person name="Kipfer T."/>
            <person name="LaButti K."/>
            <person name="Lindquist E."/>
            <person name="Lipzen A."/>
            <person name="Maire R."/>
            <person name="Meier B."/>
            <person name="Mihaltcheva S."/>
            <person name="Molinier V."/>
            <person name="Murat C."/>
            <person name="Poggeler S."/>
            <person name="Quandt C.A."/>
            <person name="Sperisen C."/>
            <person name="Tritt A."/>
            <person name="Tisserant E."/>
            <person name="Crous P.W."/>
            <person name="Henrissat B."/>
            <person name="Nehls U."/>
            <person name="Egli S."/>
            <person name="Spatafora J.W."/>
            <person name="Grigoriev I.V."/>
            <person name="Martin F.M."/>
        </authorList>
    </citation>
    <scope>NUCLEOTIDE SEQUENCE [LARGE SCALE GENOMIC DNA]</scope>
    <source>
        <strain evidence="1 2">CBS 459.81</strain>
    </source>
</reference>
<organism evidence="1 2">
    <name type="scientific">Lepidopterella palustris CBS 459.81</name>
    <dbReference type="NCBI Taxonomy" id="1314670"/>
    <lineage>
        <taxon>Eukaryota</taxon>
        <taxon>Fungi</taxon>
        <taxon>Dikarya</taxon>
        <taxon>Ascomycota</taxon>
        <taxon>Pezizomycotina</taxon>
        <taxon>Dothideomycetes</taxon>
        <taxon>Pleosporomycetidae</taxon>
        <taxon>Mytilinidiales</taxon>
        <taxon>Argynnaceae</taxon>
        <taxon>Lepidopterella</taxon>
    </lineage>
</organism>
<name>A0A8E2JK39_9PEZI</name>
<evidence type="ECO:0000313" key="2">
    <source>
        <dbReference type="Proteomes" id="UP000250266"/>
    </source>
</evidence>
<proteinExistence type="predicted"/>
<dbReference type="Proteomes" id="UP000250266">
    <property type="component" value="Unassembled WGS sequence"/>
</dbReference>
<sequence>MPCVSLTTRMLPLAMVVVLSYLDRLGHLTACSILVNRHPKVEAHQTCVRFSLYPFSNPTPGSTALCAEQSWNRVPASLQTSTSQTHAFRWLGH</sequence>
<dbReference type="AlphaFoldDB" id="A0A8E2JK39"/>
<gene>
    <name evidence="1" type="ORF">K432DRAFT_81789</name>
</gene>